<evidence type="ECO:0000256" key="1">
    <source>
        <dbReference type="ARBA" id="ARBA00006484"/>
    </source>
</evidence>
<dbReference type="SMART" id="SM00822">
    <property type="entry name" value="PKS_KR"/>
    <property type="match status" value="1"/>
</dbReference>
<dbReference type="EMBL" id="JACPUR010000013">
    <property type="protein sequence ID" value="MBI3126993.1"/>
    <property type="molecule type" value="Genomic_DNA"/>
</dbReference>
<organism evidence="3 4">
    <name type="scientific">Tectimicrobiota bacterium</name>
    <dbReference type="NCBI Taxonomy" id="2528274"/>
    <lineage>
        <taxon>Bacteria</taxon>
        <taxon>Pseudomonadati</taxon>
        <taxon>Nitrospinota/Tectimicrobiota group</taxon>
        <taxon>Candidatus Tectimicrobiota</taxon>
    </lineage>
</organism>
<evidence type="ECO:0000259" key="2">
    <source>
        <dbReference type="SMART" id="SM00822"/>
    </source>
</evidence>
<comment type="similarity">
    <text evidence="1">Belongs to the short-chain dehydrogenases/reductases (SDR) family.</text>
</comment>
<accession>A0A932HYV9</accession>
<dbReference type="CDD" id="cd05233">
    <property type="entry name" value="SDR_c"/>
    <property type="match status" value="1"/>
</dbReference>
<proteinExistence type="inferred from homology"/>
<dbReference type="InterPro" id="IPR050259">
    <property type="entry name" value="SDR"/>
</dbReference>
<dbReference type="InterPro" id="IPR057326">
    <property type="entry name" value="KR_dom"/>
</dbReference>
<dbReference type="PRINTS" id="PR00081">
    <property type="entry name" value="GDHRDH"/>
</dbReference>
<dbReference type="Proteomes" id="UP000782312">
    <property type="component" value="Unassembled WGS sequence"/>
</dbReference>
<name>A0A932HYV9_UNCTE</name>
<dbReference type="Gene3D" id="3.40.50.720">
    <property type="entry name" value="NAD(P)-binding Rossmann-like Domain"/>
    <property type="match status" value="1"/>
</dbReference>
<dbReference type="SUPFAM" id="SSF51735">
    <property type="entry name" value="NAD(P)-binding Rossmann-fold domains"/>
    <property type="match status" value="1"/>
</dbReference>
<reference evidence="3" key="1">
    <citation type="submission" date="2020-07" db="EMBL/GenBank/DDBJ databases">
        <title>Huge and variable diversity of episymbiotic CPR bacteria and DPANN archaea in groundwater ecosystems.</title>
        <authorList>
            <person name="He C.Y."/>
            <person name="Keren R."/>
            <person name="Whittaker M."/>
            <person name="Farag I.F."/>
            <person name="Doudna J."/>
            <person name="Cate J.H.D."/>
            <person name="Banfield J.F."/>
        </authorList>
    </citation>
    <scope>NUCLEOTIDE SEQUENCE</scope>
    <source>
        <strain evidence="3">NC_groundwater_763_Ag_S-0.2um_68_21</strain>
    </source>
</reference>
<evidence type="ECO:0000313" key="4">
    <source>
        <dbReference type="Proteomes" id="UP000782312"/>
    </source>
</evidence>
<dbReference type="PANTHER" id="PTHR42879:SF2">
    <property type="entry name" value="3-OXOACYL-[ACYL-CARRIER-PROTEIN] REDUCTASE FABG"/>
    <property type="match status" value="1"/>
</dbReference>
<protein>
    <submittedName>
        <fullName evidence="3">SDR family oxidoreductase</fullName>
    </submittedName>
</protein>
<dbReference type="InterPro" id="IPR002347">
    <property type="entry name" value="SDR_fam"/>
</dbReference>
<dbReference type="AlphaFoldDB" id="A0A932HYV9"/>
<evidence type="ECO:0000313" key="3">
    <source>
        <dbReference type="EMBL" id="MBI3126993.1"/>
    </source>
</evidence>
<feature type="domain" description="Ketoreductase" evidence="2">
    <location>
        <begin position="7"/>
        <end position="190"/>
    </location>
</feature>
<dbReference type="Pfam" id="PF13561">
    <property type="entry name" value="adh_short_C2"/>
    <property type="match status" value="1"/>
</dbReference>
<dbReference type="InterPro" id="IPR036291">
    <property type="entry name" value="NAD(P)-bd_dom_sf"/>
</dbReference>
<dbReference type="PRINTS" id="PR00080">
    <property type="entry name" value="SDRFAMILY"/>
</dbReference>
<gene>
    <name evidence="3" type="ORF">HYZ11_05245</name>
</gene>
<dbReference type="NCBIfam" id="NF005559">
    <property type="entry name" value="PRK07231.1"/>
    <property type="match status" value="1"/>
</dbReference>
<sequence length="250" mass="26308">MFSLRGKTALVTGSARGIGHAIARAFAAAGADVVLHGRDGVRLKRAAESIPPGGGRIALAESDLSREEGILDLCRKAEPAFGRIDILVNNAAARGTLGPLLDCPLESWQATMRANVSGYLQMIQMLARPMAGRGWGRVINVVSSTGLKARAGYGDYSISKAAQIMMTRQFASELGRYGITVNAIAPILTRTDFSAATWQNEEKLQRVLSLQPIPRLLEAEDCAGAAVFLASEASSMVTGTVLPVDGGALA</sequence>
<comment type="caution">
    <text evidence="3">The sequence shown here is derived from an EMBL/GenBank/DDBJ whole genome shotgun (WGS) entry which is preliminary data.</text>
</comment>
<dbReference type="FunFam" id="3.40.50.720:FF:000084">
    <property type="entry name" value="Short-chain dehydrogenase reductase"/>
    <property type="match status" value="1"/>
</dbReference>
<dbReference type="PANTHER" id="PTHR42879">
    <property type="entry name" value="3-OXOACYL-(ACYL-CARRIER-PROTEIN) REDUCTASE"/>
    <property type="match status" value="1"/>
</dbReference>